<dbReference type="Proteomes" id="UP000317365">
    <property type="component" value="Chromosome"/>
</dbReference>
<gene>
    <name evidence="1" type="ORF">EXZ61_17780</name>
</gene>
<evidence type="ECO:0000313" key="1">
    <source>
        <dbReference type="EMBL" id="QDL55874.1"/>
    </source>
</evidence>
<reference evidence="2" key="2">
    <citation type="journal article" date="2020" name="Int. J. Syst. Evol. Microbiol.">
        <title>Genomic insights into a novel species Rhodoferax aquaticus sp. nov., isolated from freshwater.</title>
        <authorList>
            <person name="Li T."/>
            <person name="Zhuo Y."/>
            <person name="Jin C.Z."/>
            <person name="Wu X."/>
            <person name="Ko S.R."/>
            <person name="Jin F.J."/>
            <person name="Ahn C.Y."/>
            <person name="Oh H.M."/>
            <person name="Lee H.G."/>
            <person name="Jin L."/>
        </authorList>
    </citation>
    <scope>NUCLEOTIDE SEQUENCE [LARGE SCALE GENOMIC DNA]</scope>
    <source>
        <strain evidence="2">Gr-4</strain>
    </source>
</reference>
<organism evidence="1 2">
    <name type="scientific">Rhodoferax aquaticus</name>
    <dbReference type="NCBI Taxonomy" id="2527691"/>
    <lineage>
        <taxon>Bacteria</taxon>
        <taxon>Pseudomonadati</taxon>
        <taxon>Pseudomonadota</taxon>
        <taxon>Betaproteobacteria</taxon>
        <taxon>Burkholderiales</taxon>
        <taxon>Comamonadaceae</taxon>
        <taxon>Rhodoferax</taxon>
    </lineage>
</organism>
<accession>A0A515ET70</accession>
<dbReference type="EMBL" id="CP036282">
    <property type="protein sequence ID" value="QDL55874.1"/>
    <property type="molecule type" value="Genomic_DNA"/>
</dbReference>
<sequence length="64" mass="7231">MKHLTPMACVSCSPFTTRCPADVLPFAHGEALLREAYRTPFDFTFRAKVARRLLIKTLQLFASS</sequence>
<name>A0A515ET70_9BURK</name>
<protein>
    <submittedName>
        <fullName evidence="1">Uncharacterized protein</fullName>
    </submittedName>
</protein>
<reference evidence="2" key="1">
    <citation type="submission" date="2019-02" db="EMBL/GenBank/DDBJ databases">
        <title>Complete genome sequence of Rhodoferax sp. Gr-4.</title>
        <authorList>
            <person name="Jin L."/>
        </authorList>
    </citation>
    <scope>NUCLEOTIDE SEQUENCE [LARGE SCALE GENOMIC DNA]</scope>
    <source>
        <strain evidence="2">Gr-4</strain>
    </source>
</reference>
<dbReference type="RefSeq" id="WP_142813026.1">
    <property type="nucleotide sequence ID" value="NZ_CP036282.1"/>
</dbReference>
<keyword evidence="2" id="KW-1185">Reference proteome</keyword>
<dbReference type="AlphaFoldDB" id="A0A515ET70"/>
<evidence type="ECO:0000313" key="2">
    <source>
        <dbReference type="Proteomes" id="UP000317365"/>
    </source>
</evidence>
<proteinExistence type="predicted"/>
<dbReference type="KEGG" id="rhg:EXZ61_17780"/>